<dbReference type="EMBL" id="AFMF02000038">
    <property type="protein sequence ID" value="EMM93809.1"/>
    <property type="molecule type" value="Genomic_DNA"/>
</dbReference>
<reference evidence="1 2" key="1">
    <citation type="submission" date="2013-01" db="EMBL/GenBank/DDBJ databases">
        <authorList>
            <person name="Harkins D.M."/>
            <person name="Durkin A.S."/>
            <person name="Brinkac L.M."/>
            <person name="Haft D.H."/>
            <person name="Selengut J.D."/>
            <person name="Sanka R."/>
            <person name="DePew J."/>
            <person name="Purushe J."/>
            <person name="Tulsiani S.M."/>
            <person name="Graham G.C."/>
            <person name="Burns M.-A."/>
            <person name="Dohnt M.F."/>
            <person name="Smythe L.D."/>
            <person name="McKay D.B."/>
            <person name="Craig S.B."/>
            <person name="Vinetz J.M."/>
            <person name="Sutton G.G."/>
            <person name="Nierman W.C."/>
            <person name="Fouts D.E."/>
        </authorList>
    </citation>
    <scope>NUCLEOTIDE SEQUENCE [LARGE SCALE GENOMIC DNA]</scope>
    <source>
        <strain evidence="1 2">LT2156</strain>
    </source>
</reference>
<accession>M6HFX7</accession>
<organism evidence="1 2">
    <name type="scientific">Leptospira interrogans serovar Zanoni str. LT2156</name>
    <dbReference type="NCBI Taxonomy" id="1001601"/>
    <lineage>
        <taxon>Bacteria</taxon>
        <taxon>Pseudomonadati</taxon>
        <taxon>Spirochaetota</taxon>
        <taxon>Spirochaetia</taxon>
        <taxon>Leptospirales</taxon>
        <taxon>Leptospiraceae</taxon>
        <taxon>Leptospira</taxon>
    </lineage>
</organism>
<sequence>MGEIVLNKYTRTREKIKTKKRSKGIMEKRIFKKERIASIVFRNDWID</sequence>
<proteinExistence type="predicted"/>
<dbReference type="Proteomes" id="UP000012089">
    <property type="component" value="Unassembled WGS sequence"/>
</dbReference>
<dbReference type="AlphaFoldDB" id="M6HFX7"/>
<name>M6HFX7_LEPIR</name>
<protein>
    <submittedName>
        <fullName evidence="1">Uncharacterized protein</fullName>
    </submittedName>
</protein>
<comment type="caution">
    <text evidence="1">The sequence shown here is derived from an EMBL/GenBank/DDBJ whole genome shotgun (WGS) entry which is preliminary data.</text>
</comment>
<evidence type="ECO:0000313" key="2">
    <source>
        <dbReference type="Proteomes" id="UP000012089"/>
    </source>
</evidence>
<gene>
    <name evidence="1" type="ORF">LEP1GSC158_4704</name>
</gene>
<evidence type="ECO:0000313" key="1">
    <source>
        <dbReference type="EMBL" id="EMM93809.1"/>
    </source>
</evidence>